<feature type="compositionally biased region" description="Polar residues" evidence="1">
    <location>
        <begin position="59"/>
        <end position="68"/>
    </location>
</feature>
<evidence type="ECO:0000313" key="2">
    <source>
        <dbReference type="EMBL" id="KYM82769.1"/>
    </source>
</evidence>
<sequence length="205" mass="22775">MSTLHIDVRQLMGQRNGDDNGDVFAATSQPIANDAGDDFVPRNTSSEAFSSDERKQTEQDSANGSSTGRLGFVLQRAVKLSHGSRRSSSRGGQLFKRDAEIRDQNAVRGRGLGGKWGDLNADTPVTWGNLFEQLCTNDIQPSTLYDTSSEFPTVFHHLFRSASKHLMTQQLHSYTCLPHEENSRPTIHTFDITTSGEILREEALY</sequence>
<keyword evidence="3" id="KW-1185">Reference proteome</keyword>
<proteinExistence type="predicted"/>
<protein>
    <submittedName>
        <fullName evidence="2">Uncharacterized protein</fullName>
    </submittedName>
</protein>
<organism evidence="2 3">
    <name type="scientific">Atta colombica</name>
    <dbReference type="NCBI Taxonomy" id="520822"/>
    <lineage>
        <taxon>Eukaryota</taxon>
        <taxon>Metazoa</taxon>
        <taxon>Ecdysozoa</taxon>
        <taxon>Arthropoda</taxon>
        <taxon>Hexapoda</taxon>
        <taxon>Insecta</taxon>
        <taxon>Pterygota</taxon>
        <taxon>Neoptera</taxon>
        <taxon>Endopterygota</taxon>
        <taxon>Hymenoptera</taxon>
        <taxon>Apocrita</taxon>
        <taxon>Aculeata</taxon>
        <taxon>Formicoidea</taxon>
        <taxon>Formicidae</taxon>
        <taxon>Myrmicinae</taxon>
        <taxon>Atta</taxon>
    </lineage>
</organism>
<feature type="region of interest" description="Disordered" evidence="1">
    <location>
        <begin position="31"/>
        <end position="68"/>
    </location>
</feature>
<evidence type="ECO:0000313" key="3">
    <source>
        <dbReference type="Proteomes" id="UP000078540"/>
    </source>
</evidence>
<dbReference type="AlphaFoldDB" id="A0A151I370"/>
<name>A0A151I370_9HYME</name>
<dbReference type="EMBL" id="KQ976508">
    <property type="protein sequence ID" value="KYM82769.1"/>
    <property type="molecule type" value="Genomic_DNA"/>
</dbReference>
<evidence type="ECO:0000256" key="1">
    <source>
        <dbReference type="SAM" id="MobiDB-lite"/>
    </source>
</evidence>
<dbReference type="Proteomes" id="UP000078540">
    <property type="component" value="Unassembled WGS sequence"/>
</dbReference>
<reference evidence="2 3" key="1">
    <citation type="submission" date="2015-09" db="EMBL/GenBank/DDBJ databases">
        <title>Atta colombica WGS genome.</title>
        <authorList>
            <person name="Nygaard S."/>
            <person name="Hu H."/>
            <person name="Boomsma J."/>
            <person name="Zhang G."/>
        </authorList>
    </citation>
    <scope>NUCLEOTIDE SEQUENCE [LARGE SCALE GENOMIC DNA]</scope>
    <source>
        <strain evidence="2">Treedump-2</strain>
        <tissue evidence="2">Whole body</tissue>
    </source>
</reference>
<accession>A0A151I370</accession>
<gene>
    <name evidence="2" type="ORF">ALC53_06774</name>
</gene>